<comment type="subcellular location">
    <subcellularLocation>
        <location evidence="1">Cytoplasm</location>
    </subcellularLocation>
</comment>
<evidence type="ECO:0000256" key="1">
    <source>
        <dbReference type="ARBA" id="ARBA00004496"/>
    </source>
</evidence>
<feature type="non-terminal residue" evidence="7">
    <location>
        <position position="73"/>
    </location>
</feature>
<evidence type="ECO:0000313" key="8">
    <source>
        <dbReference type="Proteomes" id="UP000789759"/>
    </source>
</evidence>
<dbReference type="PANTHER" id="PTHR13267:SF3">
    <property type="entry name" value="ZINC FINGER PROTEIN 277"/>
    <property type="match status" value="1"/>
</dbReference>
<feature type="non-terminal residue" evidence="7">
    <location>
        <position position="1"/>
    </location>
</feature>
<dbReference type="EMBL" id="CAJVQA010090768">
    <property type="protein sequence ID" value="CAG8840664.1"/>
    <property type="molecule type" value="Genomic_DNA"/>
</dbReference>
<dbReference type="Pfam" id="PF21137">
    <property type="entry name" value="ANM3_C2H2_Zf"/>
    <property type="match status" value="1"/>
</dbReference>
<dbReference type="AlphaFoldDB" id="A0A9N9PJI1"/>
<dbReference type="InterPro" id="IPR036236">
    <property type="entry name" value="Znf_C2H2_sf"/>
</dbReference>
<evidence type="ECO:0000256" key="5">
    <source>
        <dbReference type="ARBA" id="ARBA00022833"/>
    </source>
</evidence>
<reference evidence="7" key="1">
    <citation type="submission" date="2021-06" db="EMBL/GenBank/DDBJ databases">
        <authorList>
            <person name="Kallberg Y."/>
            <person name="Tangrot J."/>
            <person name="Rosling A."/>
        </authorList>
    </citation>
    <scope>NUCLEOTIDE SEQUENCE</scope>
    <source>
        <strain evidence="7">FL966</strain>
    </source>
</reference>
<dbReference type="InterPro" id="IPR040048">
    <property type="entry name" value="ZNF277"/>
</dbReference>
<name>A0A9N9PJI1_9GLOM</name>
<evidence type="ECO:0000259" key="6">
    <source>
        <dbReference type="Pfam" id="PF21137"/>
    </source>
</evidence>
<dbReference type="GO" id="GO:0046872">
    <property type="term" value="F:metal ion binding"/>
    <property type="evidence" value="ECO:0007669"/>
    <property type="project" value="UniProtKB-KW"/>
</dbReference>
<proteinExistence type="predicted"/>
<sequence>HCKEKHGFDFQKLRAELKLDFYQSIRLINYIRNQVLNNSELENTTFYAIPDVQVVINDDAYLKPVYEDDPLLY</sequence>
<dbReference type="GO" id="GO:0005737">
    <property type="term" value="C:cytoplasm"/>
    <property type="evidence" value="ECO:0007669"/>
    <property type="project" value="UniProtKB-SubCell"/>
</dbReference>
<dbReference type="EC" id="2.1.1.319" evidence="2"/>
<accession>A0A9N9PJI1</accession>
<organism evidence="7 8">
    <name type="scientific">Cetraspora pellucida</name>
    <dbReference type="NCBI Taxonomy" id="1433469"/>
    <lineage>
        <taxon>Eukaryota</taxon>
        <taxon>Fungi</taxon>
        <taxon>Fungi incertae sedis</taxon>
        <taxon>Mucoromycota</taxon>
        <taxon>Glomeromycotina</taxon>
        <taxon>Glomeromycetes</taxon>
        <taxon>Diversisporales</taxon>
        <taxon>Gigasporaceae</taxon>
        <taxon>Cetraspora</taxon>
    </lineage>
</organism>
<keyword evidence="5" id="KW-0862">Zinc</keyword>
<feature type="domain" description="Protein arginine N-methyltransferase 3-like C2H2 zinc finger" evidence="6">
    <location>
        <begin position="15"/>
        <end position="64"/>
    </location>
</feature>
<evidence type="ECO:0000256" key="3">
    <source>
        <dbReference type="ARBA" id="ARBA00022490"/>
    </source>
</evidence>
<dbReference type="SUPFAM" id="SSF57667">
    <property type="entry name" value="beta-beta-alpha zinc fingers"/>
    <property type="match status" value="1"/>
</dbReference>
<gene>
    <name evidence="7" type="ORF">CPELLU_LOCUS22049</name>
</gene>
<dbReference type="Proteomes" id="UP000789759">
    <property type="component" value="Unassembled WGS sequence"/>
</dbReference>
<dbReference type="InterPro" id="IPR049482">
    <property type="entry name" value="ANM3-like_C2H2_Zf"/>
</dbReference>
<comment type="caution">
    <text evidence="7">The sequence shown here is derived from an EMBL/GenBank/DDBJ whole genome shotgun (WGS) entry which is preliminary data.</text>
</comment>
<protein>
    <recommendedName>
        <fullName evidence="2">type I protein arginine methyltransferase</fullName>
        <ecNumber evidence="2">2.1.1.319</ecNumber>
    </recommendedName>
</protein>
<evidence type="ECO:0000313" key="7">
    <source>
        <dbReference type="EMBL" id="CAG8840664.1"/>
    </source>
</evidence>
<dbReference type="GO" id="GO:0035242">
    <property type="term" value="F:protein-arginine omega-N asymmetric methyltransferase activity"/>
    <property type="evidence" value="ECO:0007669"/>
    <property type="project" value="UniProtKB-EC"/>
</dbReference>
<evidence type="ECO:0000256" key="2">
    <source>
        <dbReference type="ARBA" id="ARBA00011925"/>
    </source>
</evidence>
<keyword evidence="8" id="KW-1185">Reference proteome</keyword>
<evidence type="ECO:0000256" key="4">
    <source>
        <dbReference type="ARBA" id="ARBA00022723"/>
    </source>
</evidence>
<dbReference type="OrthoDB" id="7848332at2759"/>
<dbReference type="PANTHER" id="PTHR13267">
    <property type="entry name" value="ZINC FINGER PROTEIN 277"/>
    <property type="match status" value="1"/>
</dbReference>
<keyword evidence="3" id="KW-0963">Cytoplasm</keyword>
<keyword evidence="4" id="KW-0479">Metal-binding</keyword>